<dbReference type="EMBL" id="JBBUKT010000002">
    <property type="protein sequence ID" value="MEK7950465.1"/>
    <property type="molecule type" value="Genomic_DNA"/>
</dbReference>
<comment type="similarity">
    <text evidence="1">Belongs to the NAD(P)-dependent epimerase/dehydratase family. SDR39U1 subfamily.</text>
</comment>
<dbReference type="InterPro" id="IPR001509">
    <property type="entry name" value="Epimerase_deHydtase"/>
</dbReference>
<dbReference type="InterPro" id="IPR013549">
    <property type="entry name" value="DUF1731"/>
</dbReference>
<keyword evidence="5" id="KW-1185">Reference proteome</keyword>
<reference evidence="4 5" key="1">
    <citation type="submission" date="2024-04" db="EMBL/GenBank/DDBJ databases">
        <title>Luteolibacter sp. isolated from soil.</title>
        <authorList>
            <person name="An J."/>
        </authorList>
    </citation>
    <scope>NUCLEOTIDE SEQUENCE [LARGE SCALE GENOMIC DNA]</scope>
    <source>
        <strain evidence="4 5">Y139</strain>
    </source>
</reference>
<evidence type="ECO:0000313" key="4">
    <source>
        <dbReference type="EMBL" id="MEK7950465.1"/>
    </source>
</evidence>
<feature type="domain" description="NAD-dependent epimerase/dehydratase" evidence="2">
    <location>
        <begin position="7"/>
        <end position="213"/>
    </location>
</feature>
<dbReference type="InterPro" id="IPR010099">
    <property type="entry name" value="SDR39U1"/>
</dbReference>
<dbReference type="Proteomes" id="UP001371305">
    <property type="component" value="Unassembled WGS sequence"/>
</dbReference>
<evidence type="ECO:0000313" key="5">
    <source>
        <dbReference type="Proteomes" id="UP001371305"/>
    </source>
</evidence>
<dbReference type="Gene3D" id="3.40.50.720">
    <property type="entry name" value="NAD(P)-binding Rossmann-like Domain"/>
    <property type="match status" value="1"/>
</dbReference>
<dbReference type="SUPFAM" id="SSF51735">
    <property type="entry name" value="NAD(P)-binding Rossmann-fold domains"/>
    <property type="match status" value="1"/>
</dbReference>
<name>A0ABU9ASW4_9BACT</name>
<sequence length="298" mass="31988">MEGTLGIVGASGFIGRELARQATAAGWKVCGFSREVRGPEPGIPAWREWSDHPDFRGLSALVNLAGEPINKRWTAANKKRFHDSRIGVTEALGRGLEKLAAGERPRVLVNSSAVGIYGDRGDEILEDDAGVGGGYLAQLCRDWEAAADGVAELGLRVMKWRTGVVLGREGAAFKQMTLPFRLGLGGRLGSGTQWMPWIHVQDLVGSMLHGIGHASLNGPINGSAPEPERNADFTRKLAKALKRPAFMTVSPFALKLALGDFGPAVLASHRAVPRALLESGFRFRYPTLDMALVELVGS</sequence>
<dbReference type="RefSeq" id="WP_341404066.1">
    <property type="nucleotide sequence ID" value="NZ_JBBUKT010000002.1"/>
</dbReference>
<proteinExistence type="inferred from homology"/>
<dbReference type="PANTHER" id="PTHR11092">
    <property type="entry name" value="SUGAR NUCLEOTIDE EPIMERASE RELATED"/>
    <property type="match status" value="1"/>
</dbReference>
<dbReference type="InterPro" id="IPR036291">
    <property type="entry name" value="NAD(P)-bd_dom_sf"/>
</dbReference>
<protein>
    <submittedName>
        <fullName evidence="4">TIGR01777 family oxidoreductase</fullName>
    </submittedName>
</protein>
<evidence type="ECO:0000259" key="2">
    <source>
        <dbReference type="Pfam" id="PF01370"/>
    </source>
</evidence>
<dbReference type="NCBIfam" id="TIGR01777">
    <property type="entry name" value="yfcH"/>
    <property type="match status" value="1"/>
</dbReference>
<dbReference type="Pfam" id="PF01370">
    <property type="entry name" value="Epimerase"/>
    <property type="match status" value="1"/>
</dbReference>
<gene>
    <name evidence="4" type="ORF">WKV53_08160</name>
</gene>
<evidence type="ECO:0000256" key="1">
    <source>
        <dbReference type="ARBA" id="ARBA00009353"/>
    </source>
</evidence>
<organism evidence="4 5">
    <name type="scientific">Luteolibacter soli</name>
    <dbReference type="NCBI Taxonomy" id="3135280"/>
    <lineage>
        <taxon>Bacteria</taxon>
        <taxon>Pseudomonadati</taxon>
        <taxon>Verrucomicrobiota</taxon>
        <taxon>Verrucomicrobiia</taxon>
        <taxon>Verrucomicrobiales</taxon>
        <taxon>Verrucomicrobiaceae</taxon>
        <taxon>Luteolibacter</taxon>
    </lineage>
</organism>
<accession>A0ABU9ASW4</accession>
<evidence type="ECO:0000259" key="3">
    <source>
        <dbReference type="Pfam" id="PF08338"/>
    </source>
</evidence>
<dbReference type="Pfam" id="PF08338">
    <property type="entry name" value="DUF1731"/>
    <property type="match status" value="1"/>
</dbReference>
<dbReference type="PANTHER" id="PTHR11092:SF0">
    <property type="entry name" value="EPIMERASE FAMILY PROTEIN SDR39U1"/>
    <property type="match status" value="1"/>
</dbReference>
<feature type="domain" description="DUF1731" evidence="3">
    <location>
        <begin position="251"/>
        <end position="294"/>
    </location>
</feature>
<comment type="caution">
    <text evidence="4">The sequence shown here is derived from an EMBL/GenBank/DDBJ whole genome shotgun (WGS) entry which is preliminary data.</text>
</comment>